<protein>
    <submittedName>
        <fullName evidence="3">AbrB/MazE/SpoVT family DNA-binding domain-containing protein</fullName>
    </submittedName>
</protein>
<dbReference type="NCBIfam" id="TIGR01439">
    <property type="entry name" value="lp_hng_hel_AbrB"/>
    <property type="match status" value="1"/>
</dbReference>
<evidence type="ECO:0000259" key="2">
    <source>
        <dbReference type="PROSITE" id="PS51740"/>
    </source>
</evidence>
<keyword evidence="1 3" id="KW-0238">DNA-binding</keyword>
<proteinExistence type="predicted"/>
<dbReference type="AlphaFoldDB" id="A0A5C7S841"/>
<organism evidence="3 4">
    <name type="scientific">Thauera aminoaromatica</name>
    <dbReference type="NCBI Taxonomy" id="164330"/>
    <lineage>
        <taxon>Bacteria</taxon>
        <taxon>Pseudomonadati</taxon>
        <taxon>Pseudomonadota</taxon>
        <taxon>Betaproteobacteria</taxon>
        <taxon>Rhodocyclales</taxon>
        <taxon>Zoogloeaceae</taxon>
        <taxon>Thauera</taxon>
    </lineage>
</organism>
<comment type="caution">
    <text evidence="3">The sequence shown here is derived from an EMBL/GenBank/DDBJ whole genome shotgun (WGS) entry which is preliminary data.</text>
</comment>
<dbReference type="InterPro" id="IPR007159">
    <property type="entry name" value="SpoVT-AbrB_dom"/>
</dbReference>
<dbReference type="InterPro" id="IPR037914">
    <property type="entry name" value="SpoVT-AbrB_sf"/>
</dbReference>
<evidence type="ECO:0000313" key="4">
    <source>
        <dbReference type="Proteomes" id="UP000321192"/>
    </source>
</evidence>
<dbReference type="Proteomes" id="UP000321192">
    <property type="component" value="Unassembled WGS sequence"/>
</dbReference>
<dbReference type="RefSeq" id="WP_276662134.1">
    <property type="nucleotide sequence ID" value="NZ_SSFD01000365.1"/>
</dbReference>
<name>A0A5C7S841_THASP</name>
<dbReference type="EMBL" id="SSFD01000365">
    <property type="protein sequence ID" value="TXH79075.1"/>
    <property type="molecule type" value="Genomic_DNA"/>
</dbReference>
<dbReference type="Pfam" id="PF04014">
    <property type="entry name" value="MazE_antitoxin"/>
    <property type="match status" value="1"/>
</dbReference>
<evidence type="ECO:0000256" key="1">
    <source>
        <dbReference type="PROSITE-ProRule" id="PRU01076"/>
    </source>
</evidence>
<dbReference type="SUPFAM" id="SSF89447">
    <property type="entry name" value="AbrB/MazE/MraZ-like"/>
    <property type="match status" value="1"/>
</dbReference>
<reference evidence="3 4" key="1">
    <citation type="submission" date="2018-09" db="EMBL/GenBank/DDBJ databases">
        <title>Metagenome Assembled Genomes from an Advanced Water Purification Facility.</title>
        <authorList>
            <person name="Stamps B.W."/>
            <person name="Spear J.R."/>
        </authorList>
    </citation>
    <scope>NUCLEOTIDE SEQUENCE [LARGE SCALE GENOMIC DNA]</scope>
    <source>
        <strain evidence="3">Bin_27_1</strain>
    </source>
</reference>
<evidence type="ECO:0000313" key="3">
    <source>
        <dbReference type="EMBL" id="TXH79075.1"/>
    </source>
</evidence>
<dbReference type="PROSITE" id="PS51740">
    <property type="entry name" value="SPOVT_ABRB"/>
    <property type="match status" value="1"/>
</dbReference>
<sequence>MNTAIMSQGGRVVIPKQYREKLGVKEGDEVIWTEVDGQIVLTSRRQELERAERFFDRLMADYTGPSLADELITERRAESVREDEHE</sequence>
<dbReference type="SMART" id="SM00966">
    <property type="entry name" value="SpoVT_AbrB"/>
    <property type="match status" value="1"/>
</dbReference>
<dbReference type="Gene3D" id="2.10.260.10">
    <property type="match status" value="1"/>
</dbReference>
<gene>
    <name evidence="3" type="ORF">E6Q80_21285</name>
</gene>
<feature type="domain" description="SpoVT-AbrB" evidence="2">
    <location>
        <begin position="1"/>
        <end position="46"/>
    </location>
</feature>
<accession>A0A5C7S841</accession>
<dbReference type="GO" id="GO:0003677">
    <property type="term" value="F:DNA binding"/>
    <property type="evidence" value="ECO:0007669"/>
    <property type="project" value="UniProtKB-UniRule"/>
</dbReference>